<dbReference type="PATRIC" id="fig|106592.7.peg.4389"/>
<dbReference type="RefSeq" id="WP_053252061.1">
    <property type="nucleotide sequence ID" value="NZ_LGAP01000028.1"/>
</dbReference>
<comment type="caution">
    <text evidence="2">The sequence shown here is derived from an EMBL/GenBank/DDBJ whole genome shotgun (WGS) entry which is preliminary data.</text>
</comment>
<dbReference type="Proteomes" id="UP000037425">
    <property type="component" value="Unassembled WGS sequence"/>
</dbReference>
<evidence type="ECO:0000313" key="3">
    <source>
        <dbReference type="Proteomes" id="UP000037425"/>
    </source>
</evidence>
<dbReference type="AlphaFoldDB" id="A0A0L8BHZ6"/>
<gene>
    <name evidence="2" type="ORF">AC244_27930</name>
</gene>
<protein>
    <submittedName>
        <fullName evidence="2">Uncharacterized protein</fullName>
    </submittedName>
</protein>
<feature type="region of interest" description="Disordered" evidence="1">
    <location>
        <begin position="108"/>
        <end position="131"/>
    </location>
</feature>
<proteinExistence type="predicted"/>
<sequence>MKQPKRILTREELHDLVWSTPMQKPAEIYGLSDRGLAKICERHLVPVPPRGYWAKLEAGQSVKRTPFRTVENTALHTAHIGSKVVTTQSAYLAEVLAAAKQEIEDENKVLRTRPAAPTNVPSPRKDICVPP</sequence>
<organism evidence="2 3">
    <name type="scientific">Ensifer adhaerens</name>
    <name type="common">Sinorhizobium morelense</name>
    <dbReference type="NCBI Taxonomy" id="106592"/>
    <lineage>
        <taxon>Bacteria</taxon>
        <taxon>Pseudomonadati</taxon>
        <taxon>Pseudomonadota</taxon>
        <taxon>Alphaproteobacteria</taxon>
        <taxon>Hyphomicrobiales</taxon>
        <taxon>Rhizobiaceae</taxon>
        <taxon>Sinorhizobium/Ensifer group</taxon>
        <taxon>Ensifer</taxon>
    </lineage>
</organism>
<dbReference type="EMBL" id="LGAP01000028">
    <property type="protein sequence ID" value="KOF14292.1"/>
    <property type="molecule type" value="Genomic_DNA"/>
</dbReference>
<accession>A0A0L8BHZ6</accession>
<reference evidence="3" key="1">
    <citation type="submission" date="2015-07" db="EMBL/GenBank/DDBJ databases">
        <title>Whole genome sequence of an Ensifer adhaerens strain isolated from a cave pool in the Wind Cave National Park.</title>
        <authorList>
            <person name="Eng W.W.H."/>
            <person name="Gan H.M."/>
            <person name="Barton H.A."/>
            <person name="Savka M.A."/>
        </authorList>
    </citation>
    <scope>NUCLEOTIDE SEQUENCE [LARGE SCALE GENOMIC DNA]</scope>
    <source>
        <strain evidence="3">SD006</strain>
    </source>
</reference>
<evidence type="ECO:0000313" key="2">
    <source>
        <dbReference type="EMBL" id="KOF14292.1"/>
    </source>
</evidence>
<dbReference type="OrthoDB" id="9777694at2"/>
<name>A0A0L8BHZ6_ENSAD</name>
<evidence type="ECO:0000256" key="1">
    <source>
        <dbReference type="SAM" id="MobiDB-lite"/>
    </source>
</evidence>